<dbReference type="STRING" id="874156.GCA_001021555_00723"/>
<dbReference type="Proteomes" id="UP000053455">
    <property type="component" value="Unassembled WGS sequence"/>
</dbReference>
<proteinExistence type="predicted"/>
<evidence type="ECO:0000256" key="1">
    <source>
        <dbReference type="ARBA" id="ARBA00004141"/>
    </source>
</evidence>
<evidence type="ECO:0000313" key="7">
    <source>
        <dbReference type="EMBL" id="KLI65178.1"/>
    </source>
</evidence>
<dbReference type="GO" id="GO:0016020">
    <property type="term" value="C:membrane"/>
    <property type="evidence" value="ECO:0007669"/>
    <property type="project" value="UniProtKB-SubCell"/>
</dbReference>
<keyword evidence="8" id="KW-1185">Reference proteome</keyword>
<feature type="transmembrane region" description="Helical" evidence="5">
    <location>
        <begin position="48"/>
        <end position="72"/>
    </location>
</feature>
<feature type="domain" description="TM2" evidence="6">
    <location>
        <begin position="19"/>
        <end position="69"/>
    </location>
</feature>
<feature type="transmembrane region" description="Helical" evidence="5">
    <location>
        <begin position="21"/>
        <end position="42"/>
    </location>
</feature>
<evidence type="ECO:0000259" key="6">
    <source>
        <dbReference type="Pfam" id="PF05154"/>
    </source>
</evidence>
<dbReference type="EMBL" id="LBHU01000001">
    <property type="protein sequence ID" value="KLI65178.1"/>
    <property type="molecule type" value="Genomic_DNA"/>
</dbReference>
<evidence type="ECO:0000256" key="3">
    <source>
        <dbReference type="ARBA" id="ARBA00022989"/>
    </source>
</evidence>
<comment type="caution">
    <text evidence="7">The sequence shown here is derived from an EMBL/GenBank/DDBJ whole genome shotgun (WGS) entry which is preliminary data.</text>
</comment>
<keyword evidence="4 5" id="KW-0472">Membrane</keyword>
<evidence type="ECO:0000313" key="8">
    <source>
        <dbReference type="Proteomes" id="UP000053455"/>
    </source>
</evidence>
<gene>
    <name evidence="7" type="ORF">AAV99_02790</name>
</gene>
<dbReference type="Pfam" id="PF05154">
    <property type="entry name" value="TM2"/>
    <property type="match status" value="1"/>
</dbReference>
<keyword evidence="3 5" id="KW-1133">Transmembrane helix</keyword>
<name>A0A0H0XRC5_9SPHN</name>
<dbReference type="PATRIC" id="fig|874156.12.peg.581"/>
<dbReference type="AlphaFoldDB" id="A0A0H0XRC5"/>
<keyword evidence="2 5" id="KW-0812">Transmembrane</keyword>
<evidence type="ECO:0000256" key="4">
    <source>
        <dbReference type="ARBA" id="ARBA00023136"/>
    </source>
</evidence>
<reference evidence="7 8" key="1">
    <citation type="submission" date="2015-04" db="EMBL/GenBank/DDBJ databases">
        <title>The draft genome sequence of Erythrobacter marinus HWDM-33.</title>
        <authorList>
            <person name="Zhuang L."/>
            <person name="Liu Y."/>
            <person name="Shao Z."/>
        </authorList>
    </citation>
    <scope>NUCLEOTIDE SEQUENCE [LARGE SCALE GENOMIC DNA]</scope>
    <source>
        <strain evidence="7 8">HWDM-33</strain>
    </source>
</reference>
<sequence length="84" mass="9353">MRQKELMRQGGTAAPYTRAKSKVAAGILGILLGGVGVHKYYLGRIGQGILYTLFFWTGIPALLGIVEGIIYLTMDEERFWQKYG</sequence>
<dbReference type="InterPro" id="IPR007829">
    <property type="entry name" value="TM2"/>
</dbReference>
<evidence type="ECO:0000256" key="2">
    <source>
        <dbReference type="ARBA" id="ARBA00022692"/>
    </source>
</evidence>
<organism evidence="7 8">
    <name type="scientific">Aurantiacibacter marinus</name>
    <dbReference type="NCBI Taxonomy" id="874156"/>
    <lineage>
        <taxon>Bacteria</taxon>
        <taxon>Pseudomonadati</taxon>
        <taxon>Pseudomonadota</taxon>
        <taxon>Alphaproteobacteria</taxon>
        <taxon>Sphingomonadales</taxon>
        <taxon>Erythrobacteraceae</taxon>
        <taxon>Aurantiacibacter</taxon>
    </lineage>
</organism>
<protein>
    <recommendedName>
        <fullName evidence="6">TM2 domain-containing protein</fullName>
    </recommendedName>
</protein>
<comment type="subcellular location">
    <subcellularLocation>
        <location evidence="1">Membrane</location>
        <topology evidence="1">Multi-pass membrane protein</topology>
    </subcellularLocation>
</comment>
<evidence type="ECO:0000256" key="5">
    <source>
        <dbReference type="SAM" id="Phobius"/>
    </source>
</evidence>
<accession>A0A0H0XRC5</accession>